<dbReference type="InterPro" id="IPR000866">
    <property type="entry name" value="AhpC/TSA"/>
</dbReference>
<evidence type="ECO:0000256" key="3">
    <source>
        <dbReference type="ARBA" id="ARBA00023157"/>
    </source>
</evidence>
<dbReference type="GO" id="GO:0017004">
    <property type="term" value="P:cytochrome complex assembly"/>
    <property type="evidence" value="ECO:0007669"/>
    <property type="project" value="UniProtKB-KW"/>
</dbReference>
<dbReference type="Pfam" id="PF00578">
    <property type="entry name" value="AhpC-TSA"/>
    <property type="match status" value="1"/>
</dbReference>
<name>A0A2D0NDU5_FLAN2</name>
<dbReference type="CDD" id="cd02966">
    <property type="entry name" value="TlpA_like_family"/>
    <property type="match status" value="1"/>
</dbReference>
<dbReference type="Gene3D" id="3.40.30.10">
    <property type="entry name" value="Glutaredoxin"/>
    <property type="match status" value="1"/>
</dbReference>
<evidence type="ECO:0000256" key="1">
    <source>
        <dbReference type="ARBA" id="ARBA00004196"/>
    </source>
</evidence>
<dbReference type="GO" id="GO:0016491">
    <property type="term" value="F:oxidoreductase activity"/>
    <property type="evidence" value="ECO:0007669"/>
    <property type="project" value="InterPro"/>
</dbReference>
<dbReference type="RefSeq" id="WP_099149834.1">
    <property type="nucleotide sequence ID" value="NZ_PDUD01000017.1"/>
</dbReference>
<keyword evidence="4" id="KW-0676">Redox-active center</keyword>
<comment type="caution">
    <text evidence="6">The sequence shown here is derived from an EMBL/GenBank/DDBJ whole genome shotgun (WGS) entry which is preliminary data.</text>
</comment>
<evidence type="ECO:0000256" key="2">
    <source>
        <dbReference type="ARBA" id="ARBA00022748"/>
    </source>
</evidence>
<keyword evidence="7" id="KW-1185">Reference proteome</keyword>
<dbReference type="Proteomes" id="UP000223913">
    <property type="component" value="Unassembled WGS sequence"/>
</dbReference>
<dbReference type="InterPro" id="IPR050553">
    <property type="entry name" value="Thioredoxin_ResA/DsbE_sf"/>
</dbReference>
<evidence type="ECO:0000313" key="7">
    <source>
        <dbReference type="Proteomes" id="UP000223913"/>
    </source>
</evidence>
<evidence type="ECO:0000259" key="5">
    <source>
        <dbReference type="PROSITE" id="PS51352"/>
    </source>
</evidence>
<sequence>MHRSALLLLSTTLALYLPLFSQTRDTTFRLNGSLADIESGTVQIWQPRSDSSFYVFENGVPIRQGKFQFNGHLQFPQTTNLGIFDENGTFLFDSGWFYIDPGEQEVHIKSAQEVISITSNATSFREYAAGYQPVNDSLDLIRRNIIRELDKAKFASLGLAVMDSLNRLKVRLEAQQGIFLMEYVLAHPQSFVSLDEISASISLENYVFAEKAFFFLDPELKNTVTGQEIQRKIDRVKALEIGRRFPDFGLLDTAGVSTSLHQMEGGRLLLIDFWFNSCGFCIQQFPELRQLYKRYQPKGLEIIGITVDKERFAANWKKAIRTHQLPWPQYWDFNGLQSADYLIRDFPTNFLLNDRGEIIGRNLALEELQLFLEERL</sequence>
<dbReference type="PANTHER" id="PTHR42852">
    <property type="entry name" value="THIOL:DISULFIDE INTERCHANGE PROTEIN DSBE"/>
    <property type="match status" value="1"/>
</dbReference>
<dbReference type="GO" id="GO:0016209">
    <property type="term" value="F:antioxidant activity"/>
    <property type="evidence" value="ECO:0007669"/>
    <property type="project" value="InterPro"/>
</dbReference>
<dbReference type="SUPFAM" id="SSF52833">
    <property type="entry name" value="Thioredoxin-like"/>
    <property type="match status" value="1"/>
</dbReference>
<protein>
    <recommendedName>
        <fullName evidence="5">Thioredoxin domain-containing protein</fullName>
    </recommendedName>
</protein>
<accession>A0A2D0NDU5</accession>
<dbReference type="EMBL" id="PDUD01000017">
    <property type="protein sequence ID" value="PHN06578.1"/>
    <property type="molecule type" value="Genomic_DNA"/>
</dbReference>
<keyword evidence="2" id="KW-0201">Cytochrome c-type biogenesis</keyword>
<proteinExistence type="predicted"/>
<gene>
    <name evidence="6" type="ORF">CRP01_09745</name>
</gene>
<evidence type="ECO:0000313" key="6">
    <source>
        <dbReference type="EMBL" id="PHN06578.1"/>
    </source>
</evidence>
<dbReference type="InterPro" id="IPR013766">
    <property type="entry name" value="Thioredoxin_domain"/>
</dbReference>
<dbReference type="PROSITE" id="PS51352">
    <property type="entry name" value="THIOREDOXIN_2"/>
    <property type="match status" value="1"/>
</dbReference>
<dbReference type="GO" id="GO:0030313">
    <property type="term" value="C:cell envelope"/>
    <property type="evidence" value="ECO:0007669"/>
    <property type="project" value="UniProtKB-SubCell"/>
</dbReference>
<dbReference type="PANTHER" id="PTHR42852:SF6">
    <property type="entry name" value="THIOL:DISULFIDE INTERCHANGE PROTEIN DSBE"/>
    <property type="match status" value="1"/>
</dbReference>
<dbReference type="AlphaFoldDB" id="A0A2D0NDU5"/>
<feature type="domain" description="Thioredoxin" evidence="5">
    <location>
        <begin position="239"/>
        <end position="376"/>
    </location>
</feature>
<organism evidence="6 7">
    <name type="scientific">Flavilitoribacter nigricans (strain ATCC 23147 / DSM 23189 / NBRC 102662 / NCIMB 1420 / SS-2)</name>
    <name type="common">Lewinella nigricans</name>
    <dbReference type="NCBI Taxonomy" id="1122177"/>
    <lineage>
        <taxon>Bacteria</taxon>
        <taxon>Pseudomonadati</taxon>
        <taxon>Bacteroidota</taxon>
        <taxon>Saprospiria</taxon>
        <taxon>Saprospirales</taxon>
        <taxon>Lewinellaceae</taxon>
        <taxon>Flavilitoribacter</taxon>
    </lineage>
</organism>
<evidence type="ECO:0000256" key="4">
    <source>
        <dbReference type="ARBA" id="ARBA00023284"/>
    </source>
</evidence>
<dbReference type="OrthoDB" id="710833at2"/>
<reference evidence="6 7" key="1">
    <citation type="submission" date="2017-10" db="EMBL/GenBank/DDBJ databases">
        <title>The draft genome sequence of Lewinella nigricans NBRC 102662.</title>
        <authorList>
            <person name="Wang K."/>
        </authorList>
    </citation>
    <scope>NUCLEOTIDE SEQUENCE [LARGE SCALE GENOMIC DNA]</scope>
    <source>
        <strain evidence="6 7">NBRC 102662</strain>
    </source>
</reference>
<dbReference type="InterPro" id="IPR036249">
    <property type="entry name" value="Thioredoxin-like_sf"/>
</dbReference>
<keyword evidence="3" id="KW-1015">Disulfide bond</keyword>
<comment type="subcellular location">
    <subcellularLocation>
        <location evidence="1">Cell envelope</location>
    </subcellularLocation>
</comment>